<comment type="caution">
    <text evidence="2">The sequence shown here is derived from an EMBL/GenBank/DDBJ whole genome shotgun (WGS) entry which is preliminary data.</text>
</comment>
<feature type="compositionally biased region" description="Basic residues" evidence="1">
    <location>
        <begin position="255"/>
        <end position="264"/>
    </location>
</feature>
<reference evidence="2" key="1">
    <citation type="journal article" date="2021" name="Nat. Commun.">
        <title>Genetic determinants of endophytism in the Arabidopsis root mycobiome.</title>
        <authorList>
            <person name="Mesny F."/>
            <person name="Miyauchi S."/>
            <person name="Thiergart T."/>
            <person name="Pickel B."/>
            <person name="Atanasova L."/>
            <person name="Karlsson M."/>
            <person name="Huettel B."/>
            <person name="Barry K.W."/>
            <person name="Haridas S."/>
            <person name="Chen C."/>
            <person name="Bauer D."/>
            <person name="Andreopoulos W."/>
            <person name="Pangilinan J."/>
            <person name="LaButti K."/>
            <person name="Riley R."/>
            <person name="Lipzen A."/>
            <person name="Clum A."/>
            <person name="Drula E."/>
            <person name="Henrissat B."/>
            <person name="Kohler A."/>
            <person name="Grigoriev I.V."/>
            <person name="Martin F.M."/>
            <person name="Hacquard S."/>
        </authorList>
    </citation>
    <scope>NUCLEOTIDE SEQUENCE</scope>
    <source>
        <strain evidence="2">MPI-SDFR-AT-0068</strain>
    </source>
</reference>
<feature type="compositionally biased region" description="Polar residues" evidence="1">
    <location>
        <begin position="86"/>
        <end position="95"/>
    </location>
</feature>
<feature type="compositionally biased region" description="Polar residues" evidence="1">
    <location>
        <begin position="211"/>
        <end position="231"/>
    </location>
</feature>
<evidence type="ECO:0000313" key="3">
    <source>
        <dbReference type="Proteomes" id="UP000813427"/>
    </source>
</evidence>
<accession>A0A8K0WET8</accession>
<feature type="compositionally biased region" description="Polar residues" evidence="1">
    <location>
        <begin position="114"/>
        <end position="124"/>
    </location>
</feature>
<keyword evidence="3" id="KW-1185">Reference proteome</keyword>
<gene>
    <name evidence="2" type="ORF">BKA59DRAFT_467798</name>
</gene>
<dbReference type="OrthoDB" id="4161727at2759"/>
<name>A0A8K0WET8_9HYPO</name>
<sequence length="573" mass="65097">MPSVVDKASQLSLQRSRNALKTRRYFPGKDRLFKFYHQFNFTTLIQARRLVIQRPDMPRQASEEQVFVTRNKKSSASPELTENCHSRSNLSSGVSHKSRATKDQENGQGRRGSPDSQSGQTELSATRIRSEAVDKCAKILNVSLPPSGERQAADLNQSDVKPKHPSAAYLDHCVNKEFRRRKRIIVDNLMSVIAECVEQRLEALEGECGQTAGSNSSSCTVQTGKQTSRTAGQKRSKGQSSRDESENEEDNENSRRKKDNKRTKTTKDDTRPRFACPFHQHDPKRFGTERTCCGPGWLEISRVKEHLERRHSLSSFQCHRCLCRFDKEEELKKHQRAKTPCPVKEPSSVRRNLSDGYDEEQSKKLKARLRMNSVEKWREWYSILFNVKADSPDIPSPYYDPALLSKRLPSANLENPEKWREYWNKAKPAIERQVVLAVDGAFGGYYPQLRSNVMERLQELPRIIADQLPFPGLSSEETSTAADNIGLFTCLDSLDTDDYGDESFDFYNLDNEIVSNNPPALDMAESSDSSDTYQAGDSSATSVGDDMTYQEFDYKPVLMPTSLDFSLTGNGYY</sequence>
<feature type="region of interest" description="Disordered" evidence="1">
    <location>
        <begin position="209"/>
        <end position="282"/>
    </location>
</feature>
<proteinExistence type="predicted"/>
<dbReference type="PANTHER" id="PTHR38166">
    <property type="entry name" value="C2H2-TYPE DOMAIN-CONTAINING PROTEIN-RELATED"/>
    <property type="match status" value="1"/>
</dbReference>
<feature type="region of interest" description="Disordered" evidence="1">
    <location>
        <begin position="522"/>
        <end position="544"/>
    </location>
</feature>
<organism evidence="2 3">
    <name type="scientific">Fusarium tricinctum</name>
    <dbReference type="NCBI Taxonomy" id="61284"/>
    <lineage>
        <taxon>Eukaryota</taxon>
        <taxon>Fungi</taxon>
        <taxon>Dikarya</taxon>
        <taxon>Ascomycota</taxon>
        <taxon>Pezizomycotina</taxon>
        <taxon>Sordariomycetes</taxon>
        <taxon>Hypocreomycetidae</taxon>
        <taxon>Hypocreales</taxon>
        <taxon>Nectriaceae</taxon>
        <taxon>Fusarium</taxon>
        <taxon>Fusarium tricinctum species complex</taxon>
    </lineage>
</organism>
<dbReference type="AlphaFoldDB" id="A0A8K0WET8"/>
<dbReference type="Proteomes" id="UP000813427">
    <property type="component" value="Unassembled WGS sequence"/>
</dbReference>
<evidence type="ECO:0000256" key="1">
    <source>
        <dbReference type="SAM" id="MobiDB-lite"/>
    </source>
</evidence>
<evidence type="ECO:0008006" key="4">
    <source>
        <dbReference type="Google" id="ProtNLM"/>
    </source>
</evidence>
<dbReference type="EMBL" id="JAGPXF010000002">
    <property type="protein sequence ID" value="KAH7256549.1"/>
    <property type="molecule type" value="Genomic_DNA"/>
</dbReference>
<evidence type="ECO:0000313" key="2">
    <source>
        <dbReference type="EMBL" id="KAH7256549.1"/>
    </source>
</evidence>
<dbReference type="PANTHER" id="PTHR38166:SF1">
    <property type="entry name" value="C2H2-TYPE DOMAIN-CONTAINING PROTEIN"/>
    <property type="match status" value="1"/>
</dbReference>
<feature type="compositionally biased region" description="Polar residues" evidence="1">
    <location>
        <begin position="526"/>
        <end position="542"/>
    </location>
</feature>
<feature type="region of interest" description="Disordered" evidence="1">
    <location>
        <begin position="58"/>
        <end position="127"/>
    </location>
</feature>
<protein>
    <recommendedName>
        <fullName evidence="4">C2H2-type domain-containing protein</fullName>
    </recommendedName>
</protein>